<organism evidence="2 3">
    <name type="scientific">Butyrivibrio fibrisolvens DSM 3071</name>
    <dbReference type="NCBI Taxonomy" id="1121131"/>
    <lineage>
        <taxon>Bacteria</taxon>
        <taxon>Bacillati</taxon>
        <taxon>Bacillota</taxon>
        <taxon>Clostridia</taxon>
        <taxon>Lachnospirales</taxon>
        <taxon>Lachnospiraceae</taxon>
        <taxon>Butyrivibrio</taxon>
    </lineage>
</organism>
<evidence type="ECO:0000313" key="3">
    <source>
        <dbReference type="Proteomes" id="UP000184278"/>
    </source>
</evidence>
<evidence type="ECO:0000313" key="2">
    <source>
        <dbReference type="EMBL" id="SHI76616.1"/>
    </source>
</evidence>
<evidence type="ECO:0000256" key="1">
    <source>
        <dbReference type="SAM" id="Phobius"/>
    </source>
</evidence>
<sequence length="145" mass="16743">MNIARKIKIIAGIIAVVLVAVIAIFLYNNRPASDYDQIKEKLLGTWISDSENEEINWYVDDRNNLCMSFSDKENDYKRIIADLCYNEDSFSLERGNIVYYEAAGEMTCMCYLYLNGDEMYTTINGKDLHLIRSGVTQVNLDHSRF</sequence>
<dbReference type="AlphaFoldDB" id="A0A1M6DTP3"/>
<keyword evidence="1" id="KW-0812">Transmembrane</keyword>
<dbReference type="GeneID" id="89509782"/>
<dbReference type="RefSeq" id="WP_073389802.1">
    <property type="nucleotide sequence ID" value="NZ_FQXK01000039.1"/>
</dbReference>
<name>A0A1M6DTP3_BUTFI</name>
<keyword evidence="1" id="KW-0472">Membrane</keyword>
<keyword evidence="3" id="KW-1185">Reference proteome</keyword>
<reference evidence="3" key="1">
    <citation type="submission" date="2016-11" db="EMBL/GenBank/DDBJ databases">
        <authorList>
            <person name="Varghese N."/>
            <person name="Submissions S."/>
        </authorList>
    </citation>
    <scope>NUCLEOTIDE SEQUENCE [LARGE SCALE GENOMIC DNA]</scope>
    <source>
        <strain evidence="3">DSM 3071</strain>
    </source>
</reference>
<accession>A0A1M6DTP3</accession>
<gene>
    <name evidence="2" type="ORF">SAMN02745229_03597</name>
</gene>
<dbReference type="EMBL" id="FQXK01000039">
    <property type="protein sequence ID" value="SHI76616.1"/>
    <property type="molecule type" value="Genomic_DNA"/>
</dbReference>
<proteinExistence type="predicted"/>
<keyword evidence="1" id="KW-1133">Transmembrane helix</keyword>
<protein>
    <submittedName>
        <fullName evidence="2">Uncharacterized protein</fullName>
    </submittedName>
</protein>
<feature type="transmembrane region" description="Helical" evidence="1">
    <location>
        <begin position="7"/>
        <end position="27"/>
    </location>
</feature>
<dbReference type="Proteomes" id="UP000184278">
    <property type="component" value="Unassembled WGS sequence"/>
</dbReference>